<dbReference type="SUPFAM" id="SSF53756">
    <property type="entry name" value="UDP-Glycosyltransferase/glycogen phosphorylase"/>
    <property type="match status" value="1"/>
</dbReference>
<reference evidence="1 2" key="1">
    <citation type="submission" date="2020-10" db="EMBL/GenBank/DDBJ databases">
        <title>Phylogeny of dyella-like bacteria.</title>
        <authorList>
            <person name="Fu J."/>
        </authorList>
    </citation>
    <scope>NUCLEOTIDE SEQUENCE [LARGE SCALE GENOMIC DNA]</scope>
    <source>
        <strain evidence="1 2">JP1</strain>
    </source>
</reference>
<comment type="caution">
    <text evidence="1">The sequence shown here is derived from an EMBL/GenBank/DDBJ whole genome shotgun (WGS) entry which is preliminary data.</text>
</comment>
<sequence>DTPNPQGKGRVLIAGEFANNWGHLGSMLAMARAYRATGHEVVLAVSDLNAATRFFFSADDFPLLQAPILRIARHPAPHQGGALNFADQLWGLGYADPAGLAAAAEAWIALLTGIGPKLLVYVNAPTAVLAARALRIPTIFVGGAFDIPPATSPLPIFRQAADLPEQELAVIREAEVVENINSILRRFQQPDLEFLGELFTAKDVRLT</sequence>
<dbReference type="Proteomes" id="UP001620461">
    <property type="component" value="Unassembled WGS sequence"/>
</dbReference>
<keyword evidence="2" id="KW-1185">Reference proteome</keyword>
<gene>
    <name evidence="1" type="ORF">ISP15_18190</name>
</gene>
<dbReference type="Gene3D" id="3.40.50.2000">
    <property type="entry name" value="Glycogen Phosphorylase B"/>
    <property type="match status" value="1"/>
</dbReference>
<evidence type="ECO:0000313" key="2">
    <source>
        <dbReference type="Proteomes" id="UP001620461"/>
    </source>
</evidence>
<proteinExistence type="predicted"/>
<dbReference type="EMBL" id="JADIKJ010000056">
    <property type="protein sequence ID" value="MFK2902263.1"/>
    <property type="molecule type" value="Genomic_DNA"/>
</dbReference>
<feature type="non-terminal residue" evidence="1">
    <location>
        <position position="207"/>
    </location>
</feature>
<evidence type="ECO:0000313" key="1">
    <source>
        <dbReference type="EMBL" id="MFK2902263.1"/>
    </source>
</evidence>
<accession>A0ABW8JMB4</accession>
<dbReference type="RefSeq" id="WP_404549415.1">
    <property type="nucleotide sequence ID" value="NZ_JADIKJ010000056.1"/>
</dbReference>
<protein>
    <submittedName>
        <fullName evidence="1">Uncharacterized protein</fullName>
    </submittedName>
</protein>
<feature type="non-terminal residue" evidence="1">
    <location>
        <position position="1"/>
    </location>
</feature>
<organism evidence="1 2">
    <name type="scientific">Dyella jejuensis</name>
    <dbReference type="NCBI Taxonomy" id="1432009"/>
    <lineage>
        <taxon>Bacteria</taxon>
        <taxon>Pseudomonadati</taxon>
        <taxon>Pseudomonadota</taxon>
        <taxon>Gammaproteobacteria</taxon>
        <taxon>Lysobacterales</taxon>
        <taxon>Rhodanobacteraceae</taxon>
        <taxon>Dyella</taxon>
    </lineage>
</organism>
<name>A0ABW8JMB4_9GAMM</name>